<evidence type="ECO:0000259" key="1">
    <source>
        <dbReference type="Pfam" id="PF00188"/>
    </source>
</evidence>
<evidence type="ECO:0000259" key="2">
    <source>
        <dbReference type="Pfam" id="PF14504"/>
    </source>
</evidence>
<dbReference type="AlphaFoldDB" id="A0A0M3DLG5"/>
<sequence>MKKILYLMIFILTTCVFINKANINFDLDFKQNEEVRDASKNEDVKAVVSLNDTNIKRYIEIKLGDNEESVISKIGNPSRKDISEYDFTWYVYNNIKSNFVMVGIKNQKVVALYSNSIDSSDMNGIKLGDSIDVTRENHKSIEYKKKGNTKFMIDSRDQFDIFIEDNKYITVFYDLYNESKVTSYQIIDKYIEESSKDIYPKYSKELKDSFEKQTIDLINSVRDRENLKRLSFNSKASVSALKHSEDMRDENYFDHENKKGESPFNRMKKEHIRYSLAGENIAAGQINAIYAHEALMNSIGHRKNILGDYKNIGVGVSFGGHYKLYYTQNFFSE</sequence>
<dbReference type="SUPFAM" id="SSF55797">
    <property type="entry name" value="PR-1-like"/>
    <property type="match status" value="1"/>
</dbReference>
<keyword evidence="4" id="KW-1185">Reference proteome</keyword>
<protein>
    <recommendedName>
        <fullName evidence="5">Serine protease</fullName>
    </recommendedName>
</protein>
<evidence type="ECO:0000313" key="4">
    <source>
        <dbReference type="Proteomes" id="UP000034407"/>
    </source>
</evidence>
<organism evidence="3 4">
    <name type="scientific">Paraclostridium benzoelyticum</name>
    <dbReference type="NCBI Taxonomy" id="1629550"/>
    <lineage>
        <taxon>Bacteria</taxon>
        <taxon>Bacillati</taxon>
        <taxon>Bacillota</taxon>
        <taxon>Clostridia</taxon>
        <taxon>Peptostreptococcales</taxon>
        <taxon>Peptostreptococcaceae</taxon>
        <taxon>Paraclostridium</taxon>
    </lineage>
</organism>
<gene>
    <name evidence="3" type="ORF">VN21_00270</name>
</gene>
<dbReference type="EMBL" id="LBBT01000009">
    <property type="protein sequence ID" value="KKY02976.1"/>
    <property type="molecule type" value="Genomic_DNA"/>
</dbReference>
<dbReference type="Pfam" id="PF00188">
    <property type="entry name" value="CAP"/>
    <property type="match status" value="1"/>
</dbReference>
<evidence type="ECO:0008006" key="5">
    <source>
        <dbReference type="Google" id="ProtNLM"/>
    </source>
</evidence>
<dbReference type="PANTHER" id="PTHR31157">
    <property type="entry name" value="SCP DOMAIN-CONTAINING PROTEIN"/>
    <property type="match status" value="1"/>
</dbReference>
<accession>A0A0M3DLG5</accession>
<dbReference type="Proteomes" id="UP000034407">
    <property type="component" value="Unassembled WGS sequence"/>
</dbReference>
<evidence type="ECO:0000313" key="3">
    <source>
        <dbReference type="EMBL" id="KKY02976.1"/>
    </source>
</evidence>
<dbReference type="Gene3D" id="3.40.33.10">
    <property type="entry name" value="CAP"/>
    <property type="match status" value="1"/>
</dbReference>
<dbReference type="InterPro" id="IPR035940">
    <property type="entry name" value="CAP_sf"/>
</dbReference>
<dbReference type="InterPro" id="IPR014044">
    <property type="entry name" value="CAP_dom"/>
</dbReference>
<dbReference type="InterPro" id="IPR029410">
    <property type="entry name" value="CAP_assoc"/>
</dbReference>
<comment type="caution">
    <text evidence="3">The sequence shown here is derived from an EMBL/GenBank/DDBJ whole genome shotgun (WGS) entry which is preliminary data.</text>
</comment>
<feature type="domain" description="CAP-associated" evidence="2">
    <location>
        <begin position="63"/>
        <end position="194"/>
    </location>
</feature>
<proteinExistence type="predicted"/>
<feature type="domain" description="SCP" evidence="1">
    <location>
        <begin position="216"/>
        <end position="330"/>
    </location>
</feature>
<name>A0A0M3DLG5_9FIRM</name>
<reference evidence="3 4" key="1">
    <citation type="submission" date="2015-04" db="EMBL/GenBank/DDBJ databases">
        <title>Microcin producing Clostridium sp. JC272T.</title>
        <authorList>
            <person name="Jyothsna T."/>
            <person name="Sasikala C."/>
            <person name="Ramana C."/>
        </authorList>
    </citation>
    <scope>NUCLEOTIDE SEQUENCE [LARGE SCALE GENOMIC DNA]</scope>
    <source>
        <strain evidence="3 4">JC272</strain>
    </source>
</reference>
<dbReference type="Pfam" id="PF14504">
    <property type="entry name" value="CAP_assoc_N"/>
    <property type="match status" value="1"/>
</dbReference>
<dbReference type="CDD" id="cd05379">
    <property type="entry name" value="CAP_bacterial"/>
    <property type="match status" value="1"/>
</dbReference>
<dbReference type="PANTHER" id="PTHR31157:SF1">
    <property type="entry name" value="SCP DOMAIN-CONTAINING PROTEIN"/>
    <property type="match status" value="1"/>
</dbReference>
<dbReference type="PATRIC" id="fig|1629550.3.peg.9"/>
<dbReference type="RefSeq" id="WP_046821499.1">
    <property type="nucleotide sequence ID" value="NZ_LBBT01000009.1"/>
</dbReference>